<gene>
    <name evidence="3" type="ORF">WOLCODRAFT_151966</name>
</gene>
<keyword evidence="1" id="KW-0175">Coiled coil</keyword>
<evidence type="ECO:0000256" key="1">
    <source>
        <dbReference type="SAM" id="Coils"/>
    </source>
</evidence>
<dbReference type="AlphaFoldDB" id="A0A2H3JJA8"/>
<feature type="region of interest" description="Disordered" evidence="2">
    <location>
        <begin position="1"/>
        <end position="145"/>
    </location>
</feature>
<dbReference type="EMBL" id="KB468124">
    <property type="protein sequence ID" value="PCH41931.1"/>
    <property type="molecule type" value="Genomic_DNA"/>
</dbReference>
<feature type="compositionally biased region" description="Polar residues" evidence="2">
    <location>
        <begin position="63"/>
        <end position="73"/>
    </location>
</feature>
<feature type="compositionally biased region" description="Polar residues" evidence="2">
    <location>
        <begin position="100"/>
        <end position="110"/>
    </location>
</feature>
<accession>A0A2H3JJA8</accession>
<dbReference type="Proteomes" id="UP000218811">
    <property type="component" value="Unassembled WGS sequence"/>
</dbReference>
<name>A0A2H3JJA8_WOLCO</name>
<keyword evidence="4" id="KW-1185">Reference proteome</keyword>
<feature type="compositionally biased region" description="Basic and acidic residues" evidence="2">
    <location>
        <begin position="52"/>
        <end position="61"/>
    </location>
</feature>
<feature type="compositionally biased region" description="Polar residues" evidence="2">
    <location>
        <begin position="128"/>
        <end position="145"/>
    </location>
</feature>
<feature type="coiled-coil region" evidence="1">
    <location>
        <begin position="202"/>
        <end position="229"/>
    </location>
</feature>
<evidence type="ECO:0000313" key="3">
    <source>
        <dbReference type="EMBL" id="PCH41931.1"/>
    </source>
</evidence>
<feature type="compositionally biased region" description="Polar residues" evidence="2">
    <location>
        <begin position="272"/>
        <end position="283"/>
    </location>
</feature>
<evidence type="ECO:0000256" key="2">
    <source>
        <dbReference type="SAM" id="MobiDB-lite"/>
    </source>
</evidence>
<evidence type="ECO:0000313" key="4">
    <source>
        <dbReference type="Proteomes" id="UP000218811"/>
    </source>
</evidence>
<proteinExistence type="predicted"/>
<organism evidence="3 4">
    <name type="scientific">Wolfiporia cocos (strain MD-104)</name>
    <name type="common">Brown rot fungus</name>
    <dbReference type="NCBI Taxonomy" id="742152"/>
    <lineage>
        <taxon>Eukaryota</taxon>
        <taxon>Fungi</taxon>
        <taxon>Dikarya</taxon>
        <taxon>Basidiomycota</taxon>
        <taxon>Agaricomycotina</taxon>
        <taxon>Agaricomycetes</taxon>
        <taxon>Polyporales</taxon>
        <taxon>Phaeolaceae</taxon>
        <taxon>Wolfiporia</taxon>
    </lineage>
</organism>
<protein>
    <submittedName>
        <fullName evidence="3">Uncharacterized protein</fullName>
    </submittedName>
</protein>
<reference evidence="3 4" key="1">
    <citation type="journal article" date="2012" name="Science">
        <title>The Paleozoic origin of enzymatic lignin decomposition reconstructed from 31 fungal genomes.</title>
        <authorList>
            <person name="Floudas D."/>
            <person name="Binder M."/>
            <person name="Riley R."/>
            <person name="Barry K."/>
            <person name="Blanchette R.A."/>
            <person name="Henrissat B."/>
            <person name="Martinez A.T."/>
            <person name="Otillar R."/>
            <person name="Spatafora J.W."/>
            <person name="Yadav J.S."/>
            <person name="Aerts A."/>
            <person name="Benoit I."/>
            <person name="Boyd A."/>
            <person name="Carlson A."/>
            <person name="Copeland A."/>
            <person name="Coutinho P.M."/>
            <person name="de Vries R.P."/>
            <person name="Ferreira P."/>
            <person name="Findley K."/>
            <person name="Foster B."/>
            <person name="Gaskell J."/>
            <person name="Glotzer D."/>
            <person name="Gorecki P."/>
            <person name="Heitman J."/>
            <person name="Hesse C."/>
            <person name="Hori C."/>
            <person name="Igarashi K."/>
            <person name="Jurgens J.A."/>
            <person name="Kallen N."/>
            <person name="Kersten P."/>
            <person name="Kohler A."/>
            <person name="Kuees U."/>
            <person name="Kumar T.K.A."/>
            <person name="Kuo A."/>
            <person name="LaButti K."/>
            <person name="Larrondo L.F."/>
            <person name="Lindquist E."/>
            <person name="Ling A."/>
            <person name="Lombard V."/>
            <person name="Lucas S."/>
            <person name="Lundell T."/>
            <person name="Martin R."/>
            <person name="McLaughlin D.J."/>
            <person name="Morgenstern I."/>
            <person name="Morin E."/>
            <person name="Murat C."/>
            <person name="Nagy L.G."/>
            <person name="Nolan M."/>
            <person name="Ohm R.A."/>
            <person name="Patyshakuliyeva A."/>
            <person name="Rokas A."/>
            <person name="Ruiz-Duenas F.J."/>
            <person name="Sabat G."/>
            <person name="Salamov A."/>
            <person name="Samejima M."/>
            <person name="Schmutz J."/>
            <person name="Slot J.C."/>
            <person name="St John F."/>
            <person name="Stenlid J."/>
            <person name="Sun H."/>
            <person name="Sun S."/>
            <person name="Syed K."/>
            <person name="Tsang A."/>
            <person name="Wiebenga A."/>
            <person name="Young D."/>
            <person name="Pisabarro A."/>
            <person name="Eastwood D.C."/>
            <person name="Martin F."/>
            <person name="Cullen D."/>
            <person name="Grigoriev I.V."/>
            <person name="Hibbett D.S."/>
        </authorList>
    </citation>
    <scope>NUCLEOTIDE SEQUENCE [LARGE SCALE GENOMIC DNA]</scope>
    <source>
        <strain evidence="3 4">MD-104</strain>
    </source>
</reference>
<feature type="region of interest" description="Disordered" evidence="2">
    <location>
        <begin position="247"/>
        <end position="283"/>
    </location>
</feature>
<sequence length="283" mass="30788">MDLPAKRPPSALRLQSARLVEAPQMSSQSIRAEKTRRKRPNTPPSDGPSQRQPEKRQREDCGDNSSGRETSGINVAGIRGASAFKNLYSTSKPPDGGVSRASTPSEQQRAPANAPASRATSIAPLHAPNSSTAFGQAMGSASSGLNKNTSDLIAKIKAETQKMQCKLTSNTNNVHDLGKKMKEVVGYIDEVDKWSKSVEKAINEADDTIAALTNHVARLEDQYMELEDFMHSTRDWMVNRPKITAAAEAEEGSMGEEPALPQPATRKKMRNNKFQVSCESLPD</sequence>